<dbReference type="EMBL" id="PDNA01000057">
    <property type="protein sequence ID" value="PGH18472.1"/>
    <property type="molecule type" value="Genomic_DNA"/>
</dbReference>
<dbReference type="Pfam" id="PF10342">
    <property type="entry name" value="Kre9_KNH"/>
    <property type="match status" value="1"/>
</dbReference>
<comment type="caution">
    <text evidence="5">The sequence shown here is derived from an EMBL/GenBank/DDBJ whole genome shotgun (WGS) entry which is preliminary data.</text>
</comment>
<feature type="domain" description="Yeast cell wall synthesis Kre9/Knh1-like N-terminal" evidence="4">
    <location>
        <begin position="29"/>
        <end position="116"/>
    </location>
</feature>
<evidence type="ECO:0000313" key="6">
    <source>
        <dbReference type="Proteomes" id="UP000224634"/>
    </source>
</evidence>
<feature type="signal peptide" evidence="3">
    <location>
        <begin position="1"/>
        <end position="18"/>
    </location>
</feature>
<dbReference type="PANTHER" id="PTHR40633">
    <property type="entry name" value="MATRIX PROTEIN, PUTATIVE (AFU_ORTHOLOGUE AFUA_8G05410)-RELATED"/>
    <property type="match status" value="1"/>
</dbReference>
<dbReference type="Proteomes" id="UP000224634">
    <property type="component" value="Unassembled WGS sequence"/>
</dbReference>
<reference evidence="5 6" key="1">
    <citation type="submission" date="2017-10" db="EMBL/GenBank/DDBJ databases">
        <title>Comparative genomics in systemic dimorphic fungi from Ajellomycetaceae.</title>
        <authorList>
            <person name="Munoz J.F."/>
            <person name="Mcewen J.G."/>
            <person name="Clay O.K."/>
            <person name="Cuomo C.A."/>
        </authorList>
    </citation>
    <scope>NUCLEOTIDE SEQUENCE [LARGE SCALE GENOMIC DNA]</scope>
    <source>
        <strain evidence="5 6">UAMH7299</strain>
    </source>
</reference>
<proteinExistence type="predicted"/>
<protein>
    <recommendedName>
        <fullName evidence="4">Yeast cell wall synthesis Kre9/Knh1-like N-terminal domain-containing protein</fullName>
    </recommendedName>
</protein>
<keyword evidence="6" id="KW-1185">Reference proteome</keyword>
<dbReference type="InterPro" id="IPR052982">
    <property type="entry name" value="SRP1/TIP1-like"/>
</dbReference>
<dbReference type="OrthoDB" id="2260257at2759"/>
<gene>
    <name evidence="5" type="ORF">AJ80_04442</name>
</gene>
<dbReference type="AlphaFoldDB" id="A0A2B7YC81"/>
<accession>A0A2B7YC81</accession>
<dbReference type="PANTHER" id="PTHR40633:SF5">
    <property type="entry name" value="ANCHORED PROTEIN, PUTATIVE (AFU_ORTHOLOGUE AFUA_8G04370)-RELATED"/>
    <property type="match status" value="1"/>
</dbReference>
<evidence type="ECO:0000259" key="4">
    <source>
        <dbReference type="Pfam" id="PF10342"/>
    </source>
</evidence>
<evidence type="ECO:0000313" key="5">
    <source>
        <dbReference type="EMBL" id="PGH18472.1"/>
    </source>
</evidence>
<dbReference type="STRING" id="1447883.A0A2B7YC81"/>
<dbReference type="InterPro" id="IPR018466">
    <property type="entry name" value="Kre9/Knh1-like_N"/>
</dbReference>
<keyword evidence="1 3" id="KW-0732">Signal</keyword>
<name>A0A2B7YC81_POLH7</name>
<sequence length="223" mass="22531">MRSIIYIAISALTALAAAQGNNENPFSIPRGGYEFIAGQPTVINWRPTTDGTVTIKLHKGDDITPDSGEVLVTNVANAGSFAFVPPSDLGAGSDYTIQIIDDDDVDNYNFLPRFSIDGATGTVTALTPTVTVTTGSATETATTSDSATTTGTASQTTLISTTSGVSTSSATTSDSSTSTEDATTTSEPTSTSTGGNAPDPNGAMSLTIPGGMLAGVMALMALL</sequence>
<feature type="compositionally biased region" description="Low complexity" evidence="2">
    <location>
        <begin position="134"/>
        <end position="193"/>
    </location>
</feature>
<feature type="region of interest" description="Disordered" evidence="2">
    <location>
        <begin position="134"/>
        <end position="203"/>
    </location>
</feature>
<evidence type="ECO:0000256" key="2">
    <source>
        <dbReference type="SAM" id="MobiDB-lite"/>
    </source>
</evidence>
<organism evidence="5 6">
    <name type="scientific">Polytolypa hystricis (strain UAMH7299)</name>
    <dbReference type="NCBI Taxonomy" id="1447883"/>
    <lineage>
        <taxon>Eukaryota</taxon>
        <taxon>Fungi</taxon>
        <taxon>Dikarya</taxon>
        <taxon>Ascomycota</taxon>
        <taxon>Pezizomycotina</taxon>
        <taxon>Eurotiomycetes</taxon>
        <taxon>Eurotiomycetidae</taxon>
        <taxon>Onygenales</taxon>
        <taxon>Onygenales incertae sedis</taxon>
        <taxon>Polytolypa</taxon>
    </lineage>
</organism>
<evidence type="ECO:0000256" key="3">
    <source>
        <dbReference type="SAM" id="SignalP"/>
    </source>
</evidence>
<evidence type="ECO:0000256" key="1">
    <source>
        <dbReference type="ARBA" id="ARBA00022729"/>
    </source>
</evidence>
<feature type="chain" id="PRO_5012089533" description="Yeast cell wall synthesis Kre9/Knh1-like N-terminal domain-containing protein" evidence="3">
    <location>
        <begin position="19"/>
        <end position="223"/>
    </location>
</feature>